<feature type="domain" description="ABC3 transporter permease C-terminal" evidence="8">
    <location>
        <begin position="265"/>
        <end position="379"/>
    </location>
</feature>
<feature type="transmembrane region" description="Helical" evidence="7">
    <location>
        <begin position="697"/>
        <end position="720"/>
    </location>
</feature>
<dbReference type="AlphaFoldDB" id="A0A854D9M0"/>
<evidence type="ECO:0000313" key="9">
    <source>
        <dbReference type="EMBL" id="OMG35029.1"/>
    </source>
</evidence>
<feature type="transmembrane region" description="Helical" evidence="7">
    <location>
        <begin position="432"/>
        <end position="459"/>
    </location>
</feature>
<evidence type="ECO:0000313" key="10">
    <source>
        <dbReference type="Proteomes" id="UP000187035"/>
    </source>
</evidence>
<keyword evidence="4 7" id="KW-1133">Transmembrane helix</keyword>
<feature type="transmembrane region" description="Helical" evidence="7">
    <location>
        <begin position="791"/>
        <end position="814"/>
    </location>
</feature>
<sequence>MPALLDLRRSAAAFVAVAMSAALIVFAFIVSDSVRTRVTESARASVGNADVGVLADRKDDAAGGRISERAVQQVSAADGVASVRPYVEGGVLAGRQGAAQESSLLVLDVPALTGSTRLVEGRLPQADNEIAVSPAVLERQQNVKVGSALTVKASEDASSTTVNVVGVVRPGADVTRYDAEDTPYIFATGQAQAAMGLPDDPAVLYVTGKAGTSDKELLSSVTEALATAQPGAQAYTASEIVTMRAKSSDGAASRTITLLQIIAPVCAVVSGIVIATTFTTLMARQTRQIGLLRCVGATRRQVVGSVLRAALLTGLAGSVAGAVVGAAIAVPVIRSGLIEEVESRHLTISWTSFALAVLVGTVVTLVSVLRPARQASRVSALVALTGQTAGHESLGRRRVAAAVAGAVVAALGLGLIHGGVTWRVLEMIGTGAVVAVLGIILALPLLVVGASRLVGSVCGQERRPILHLATRNLAHNPGRAAATTASLLVAVAVAAAMSSGLSSVAASMQTYVGYHTPVDITVGELSAGQAPSSTVARIAAVDGVEGVVPVPRLEVTMTGGRQNNRKETLTVSAVDKEKVSPVLRSREALEALDDRVLLLDRTYDIADGTPVTLTGPAGSVDLTVRVKEGLDAAVTPVVADRLVGNAPTASLLWVRADGDGSDRAPVSAVREAVAGSGLSVGDSQEGRTNLTDQVRKVSIAIGAMLVFTLLIALSGLANTIDISVLERTREIGVLRATGTQRSEIRRLLITEAVLTALLGGTIGILLGCGVGVAGAAALLTTDSTSFLTVPVPWLALILVGILLMSAAVGVLASLRPAESASRIPPVRALAQD</sequence>
<dbReference type="InterPro" id="IPR050250">
    <property type="entry name" value="Macrolide_Exporter_MacB"/>
</dbReference>
<dbReference type="RefSeq" id="WP_076076149.1">
    <property type="nucleotide sequence ID" value="NZ_CP066049.1"/>
</dbReference>
<comment type="similarity">
    <text evidence="6">Belongs to the ABC-4 integral membrane protein family.</text>
</comment>
<dbReference type="InterPro" id="IPR003838">
    <property type="entry name" value="ABC3_permease_C"/>
</dbReference>
<feature type="transmembrane region" description="Helical" evidence="7">
    <location>
        <begin position="350"/>
        <end position="369"/>
    </location>
</feature>
<dbReference type="Pfam" id="PF02687">
    <property type="entry name" value="FtsX"/>
    <property type="match status" value="2"/>
</dbReference>
<evidence type="ECO:0000256" key="7">
    <source>
        <dbReference type="SAM" id="Phobius"/>
    </source>
</evidence>
<feature type="transmembrane region" description="Helical" evidence="7">
    <location>
        <begin position="309"/>
        <end position="330"/>
    </location>
</feature>
<feature type="transmembrane region" description="Helical" evidence="7">
    <location>
        <begin position="261"/>
        <end position="283"/>
    </location>
</feature>
<evidence type="ECO:0000256" key="2">
    <source>
        <dbReference type="ARBA" id="ARBA00022475"/>
    </source>
</evidence>
<dbReference type="PANTHER" id="PTHR30572">
    <property type="entry name" value="MEMBRANE COMPONENT OF TRANSPORTER-RELATED"/>
    <property type="match status" value="1"/>
</dbReference>
<gene>
    <name evidence="9" type="ORF">BKH33_09100</name>
</gene>
<feature type="transmembrane region" description="Helical" evidence="7">
    <location>
        <begin position="480"/>
        <end position="501"/>
    </location>
</feature>
<keyword evidence="5 7" id="KW-0472">Membrane</keyword>
<accession>A0A854D9M0</accession>
<comment type="caution">
    <text evidence="9">The sequence shown here is derived from an EMBL/GenBank/DDBJ whole genome shotgun (WGS) entry which is preliminary data.</text>
</comment>
<reference evidence="9 10" key="1">
    <citation type="submission" date="2016-12" db="EMBL/GenBank/DDBJ databases">
        <title>Genomic comparison of strains in the 'Actinomyces naeslundii' group.</title>
        <authorList>
            <person name="Mughal S.R."/>
            <person name="Do T."/>
            <person name="Gilbert S.C."/>
            <person name="Witherden E.A."/>
            <person name="Didelot X."/>
            <person name="Beighton D."/>
        </authorList>
    </citation>
    <scope>NUCLEOTIDE SEQUENCE [LARGE SCALE GENOMIC DNA]</scope>
    <source>
        <strain evidence="9 10">NCTC 10301</strain>
    </source>
</reference>
<keyword evidence="2" id="KW-1003">Cell membrane</keyword>
<evidence type="ECO:0000256" key="4">
    <source>
        <dbReference type="ARBA" id="ARBA00022989"/>
    </source>
</evidence>
<feature type="transmembrane region" description="Helical" evidence="7">
    <location>
        <begin position="752"/>
        <end position="779"/>
    </location>
</feature>
<dbReference type="GO" id="GO:0022857">
    <property type="term" value="F:transmembrane transporter activity"/>
    <property type="evidence" value="ECO:0007669"/>
    <property type="project" value="TreeGrafter"/>
</dbReference>
<evidence type="ECO:0000259" key="8">
    <source>
        <dbReference type="Pfam" id="PF02687"/>
    </source>
</evidence>
<dbReference type="EMBL" id="MSRR01000018">
    <property type="protein sequence ID" value="OMG35029.1"/>
    <property type="molecule type" value="Genomic_DNA"/>
</dbReference>
<feature type="transmembrane region" description="Helical" evidence="7">
    <location>
        <begin position="12"/>
        <end position="30"/>
    </location>
</feature>
<evidence type="ECO:0000256" key="6">
    <source>
        <dbReference type="ARBA" id="ARBA00038076"/>
    </source>
</evidence>
<comment type="subcellular location">
    <subcellularLocation>
        <location evidence="1">Cell membrane</location>
        <topology evidence="1">Multi-pass membrane protein</topology>
    </subcellularLocation>
</comment>
<organism evidence="9 10">
    <name type="scientific">Actinomyces naeslundii</name>
    <dbReference type="NCBI Taxonomy" id="1655"/>
    <lineage>
        <taxon>Bacteria</taxon>
        <taxon>Bacillati</taxon>
        <taxon>Actinomycetota</taxon>
        <taxon>Actinomycetes</taxon>
        <taxon>Actinomycetales</taxon>
        <taxon>Actinomycetaceae</taxon>
        <taxon>Actinomyces</taxon>
    </lineage>
</organism>
<protein>
    <submittedName>
        <fullName evidence="9">ABC transporter permease</fullName>
    </submittedName>
</protein>
<dbReference type="GO" id="GO:0005886">
    <property type="term" value="C:plasma membrane"/>
    <property type="evidence" value="ECO:0007669"/>
    <property type="project" value="UniProtKB-SubCell"/>
</dbReference>
<feature type="domain" description="ABC3 transporter permease C-terminal" evidence="8">
    <location>
        <begin position="703"/>
        <end position="814"/>
    </location>
</feature>
<name>A0A854D9M0_ACTNA</name>
<dbReference type="PANTHER" id="PTHR30572:SF4">
    <property type="entry name" value="ABC TRANSPORTER PERMEASE YTRF"/>
    <property type="match status" value="1"/>
</dbReference>
<feature type="transmembrane region" description="Helical" evidence="7">
    <location>
        <begin position="399"/>
        <end position="420"/>
    </location>
</feature>
<evidence type="ECO:0000256" key="1">
    <source>
        <dbReference type="ARBA" id="ARBA00004651"/>
    </source>
</evidence>
<proteinExistence type="inferred from homology"/>
<evidence type="ECO:0000256" key="5">
    <source>
        <dbReference type="ARBA" id="ARBA00023136"/>
    </source>
</evidence>
<keyword evidence="3 7" id="KW-0812">Transmembrane</keyword>
<dbReference type="Proteomes" id="UP000187035">
    <property type="component" value="Unassembled WGS sequence"/>
</dbReference>
<evidence type="ECO:0000256" key="3">
    <source>
        <dbReference type="ARBA" id="ARBA00022692"/>
    </source>
</evidence>
<dbReference type="GeneID" id="64254910"/>